<sequence length="794" mass="85825">MEADGGIGRAGAVRRLAGYSMMAGLLAGLLLVPLAWTAGVGARDSADWLLSEPADLDELKAPQRSQILAADGSLIATFFRQNRVEVPLDEISPAVKQAVLAIEDSRFYEHGALDTRGTVRALMSNLNNSGEGAQGGSGITQQYVKNLLYMNAESEAEKQQAVEITKGRKLRELRYAIAVERRYPKDEILEKYLNIAFFGDHAYGVEAAARRYFSVSASKLNLNQAATLAGILKNGNFYNARLNGEGARNRRDVVLDRMAELGWISREEAAKEKAKPLVLKLTETKNGCTESKAPFFCDYVQREILNNPIFGKTKGERERLLWAGGLKIRTTMDWKTQNAARKALLRHVPARNKEKKAAAQVLVEPGTGEIKGMDVGRELGPDEEPGKTWINFAADASHGTSVGMAAGSTFKAFTLAAAFDEGMPIGERITAPVAYAPTGFRDCKGKNVSDTTELRNSSDGEGGRSFSLLTGTWHSVNTFFLKLEKEVGLCDTVKMAKKLGIRRADGKPLQEFASFTLGFNDVSPLRVAAAYAAFGARGKYCEPIAIKRIDRSDGKKIKVPSANCEQVIDKGVADAVNHVMSGVLTKGTARGLGLGRPAAGKTGTVDNYSAAWFAGYTPELASAVWVGDPRGGYSNPMTNVCLPTHCGGPVYGASIPGPIWQDTMAEALRGVKATGFRRPPSEFFRKGSGEDRVRMPDLRGLKPEAAADKLRAMGMDYRIASSEKHSEYPEGTVASTDPAPGASIDPGDFDTTVVLTVSKGPEPHEEEPPPHEDGPFLPELPFQATPFQVPFLSR</sequence>
<dbReference type="EMBL" id="BAAATZ010000006">
    <property type="protein sequence ID" value="GAA2723696.1"/>
    <property type="molecule type" value="Genomic_DNA"/>
</dbReference>
<reference evidence="12 13" key="1">
    <citation type="journal article" date="2019" name="Int. J. Syst. Evol. Microbiol.">
        <title>The Global Catalogue of Microorganisms (GCM) 10K type strain sequencing project: providing services to taxonomists for standard genome sequencing and annotation.</title>
        <authorList>
            <consortium name="The Broad Institute Genomics Platform"/>
            <consortium name="The Broad Institute Genome Sequencing Center for Infectious Disease"/>
            <person name="Wu L."/>
            <person name="Ma J."/>
        </authorList>
    </citation>
    <scope>NUCLEOTIDE SEQUENCE [LARGE SCALE GENOMIC DNA]</scope>
    <source>
        <strain evidence="12 13">JCM 8201</strain>
    </source>
</reference>
<gene>
    <name evidence="12" type="ORF">GCM10010439_19630</name>
</gene>
<protein>
    <submittedName>
        <fullName evidence="12">Transglycosylase domain-containing protein</fullName>
    </submittedName>
</protein>
<keyword evidence="4" id="KW-0808">Transferase</keyword>
<keyword evidence="3" id="KW-0328">Glycosyltransferase</keyword>
<dbReference type="InterPro" id="IPR036950">
    <property type="entry name" value="PBP_transglycosylase"/>
</dbReference>
<dbReference type="Pfam" id="PF03793">
    <property type="entry name" value="PASTA"/>
    <property type="match status" value="1"/>
</dbReference>
<keyword evidence="2" id="KW-0645">Protease</keyword>
<comment type="caution">
    <text evidence="12">The sequence shown here is derived from an EMBL/GenBank/DDBJ whole genome shotgun (WGS) entry which is preliminary data.</text>
</comment>
<feature type="compositionally biased region" description="Basic and acidic residues" evidence="9">
    <location>
        <begin position="761"/>
        <end position="774"/>
    </location>
</feature>
<evidence type="ECO:0000256" key="9">
    <source>
        <dbReference type="SAM" id="MobiDB-lite"/>
    </source>
</evidence>
<comment type="catalytic activity">
    <reaction evidence="7">
        <text>Preferential cleavage: (Ac)2-L-Lys-D-Ala-|-D-Ala. Also transpeptidation of peptidyl-alanyl moieties that are N-acyl substituents of D-alanine.</text>
        <dbReference type="EC" id="3.4.16.4"/>
    </reaction>
</comment>
<accession>A0ABN3U3F9</accession>
<dbReference type="InterPro" id="IPR005543">
    <property type="entry name" value="PASTA_dom"/>
</dbReference>
<dbReference type="SUPFAM" id="SSF53955">
    <property type="entry name" value="Lysozyme-like"/>
    <property type="match status" value="1"/>
</dbReference>
<proteinExistence type="predicted"/>
<evidence type="ECO:0000256" key="7">
    <source>
        <dbReference type="ARBA" id="ARBA00034000"/>
    </source>
</evidence>
<feature type="region of interest" description="Disordered" evidence="9">
    <location>
        <begin position="723"/>
        <end position="794"/>
    </location>
</feature>
<organism evidence="12 13">
    <name type="scientific">Actinocorallia aurantiaca</name>
    <dbReference type="NCBI Taxonomy" id="46204"/>
    <lineage>
        <taxon>Bacteria</taxon>
        <taxon>Bacillati</taxon>
        <taxon>Actinomycetota</taxon>
        <taxon>Actinomycetes</taxon>
        <taxon>Streptosporangiales</taxon>
        <taxon>Thermomonosporaceae</taxon>
        <taxon>Actinocorallia</taxon>
    </lineage>
</organism>
<evidence type="ECO:0000256" key="10">
    <source>
        <dbReference type="SAM" id="Phobius"/>
    </source>
</evidence>
<dbReference type="Gene3D" id="3.30.10.20">
    <property type="match status" value="1"/>
</dbReference>
<dbReference type="Proteomes" id="UP001501842">
    <property type="component" value="Unassembled WGS sequence"/>
</dbReference>
<name>A0ABN3U3F9_9ACTN</name>
<dbReference type="SMART" id="SM00740">
    <property type="entry name" value="PASTA"/>
    <property type="match status" value="1"/>
</dbReference>
<evidence type="ECO:0000259" key="11">
    <source>
        <dbReference type="PROSITE" id="PS51178"/>
    </source>
</evidence>
<evidence type="ECO:0000256" key="4">
    <source>
        <dbReference type="ARBA" id="ARBA00022679"/>
    </source>
</evidence>
<keyword evidence="1" id="KW-0121">Carboxypeptidase</keyword>
<dbReference type="InterPro" id="IPR023346">
    <property type="entry name" value="Lysozyme-like_dom_sf"/>
</dbReference>
<evidence type="ECO:0000256" key="3">
    <source>
        <dbReference type="ARBA" id="ARBA00022676"/>
    </source>
</evidence>
<dbReference type="InterPro" id="IPR012338">
    <property type="entry name" value="Beta-lactam/transpept-like"/>
</dbReference>
<dbReference type="RefSeq" id="WP_344449948.1">
    <property type="nucleotide sequence ID" value="NZ_BAAATZ010000006.1"/>
</dbReference>
<dbReference type="InterPro" id="IPR050396">
    <property type="entry name" value="Glycosyltr_51/Transpeptidase"/>
</dbReference>
<evidence type="ECO:0000313" key="12">
    <source>
        <dbReference type="EMBL" id="GAA2723696.1"/>
    </source>
</evidence>
<evidence type="ECO:0000313" key="13">
    <source>
        <dbReference type="Proteomes" id="UP001501842"/>
    </source>
</evidence>
<keyword evidence="10" id="KW-1133">Transmembrane helix</keyword>
<comment type="catalytic activity">
    <reaction evidence="8">
        <text>[GlcNAc-(1-&gt;4)-Mur2Ac(oyl-L-Ala-gamma-D-Glu-L-Lys-D-Ala-D-Ala)](n)-di-trans,octa-cis-undecaprenyl diphosphate + beta-D-GlcNAc-(1-&gt;4)-Mur2Ac(oyl-L-Ala-gamma-D-Glu-L-Lys-D-Ala-D-Ala)-di-trans,octa-cis-undecaprenyl diphosphate = [GlcNAc-(1-&gt;4)-Mur2Ac(oyl-L-Ala-gamma-D-Glu-L-Lys-D-Ala-D-Ala)](n+1)-di-trans,octa-cis-undecaprenyl diphosphate + di-trans,octa-cis-undecaprenyl diphosphate + H(+)</text>
        <dbReference type="Rhea" id="RHEA:23708"/>
        <dbReference type="Rhea" id="RHEA-COMP:9602"/>
        <dbReference type="Rhea" id="RHEA-COMP:9603"/>
        <dbReference type="ChEBI" id="CHEBI:15378"/>
        <dbReference type="ChEBI" id="CHEBI:58405"/>
        <dbReference type="ChEBI" id="CHEBI:60033"/>
        <dbReference type="ChEBI" id="CHEBI:78435"/>
        <dbReference type="EC" id="2.4.99.28"/>
    </reaction>
</comment>
<dbReference type="InterPro" id="IPR001264">
    <property type="entry name" value="Glyco_trans_51"/>
</dbReference>
<keyword evidence="10" id="KW-0812">Transmembrane</keyword>
<keyword evidence="10" id="KW-0472">Membrane</keyword>
<dbReference type="Pfam" id="PF00912">
    <property type="entry name" value="Transgly"/>
    <property type="match status" value="1"/>
</dbReference>
<dbReference type="PROSITE" id="PS51178">
    <property type="entry name" value="PASTA"/>
    <property type="match status" value="1"/>
</dbReference>
<evidence type="ECO:0000256" key="1">
    <source>
        <dbReference type="ARBA" id="ARBA00022645"/>
    </source>
</evidence>
<dbReference type="SUPFAM" id="SSF56601">
    <property type="entry name" value="beta-lactamase/transpeptidase-like"/>
    <property type="match status" value="1"/>
</dbReference>
<evidence type="ECO:0000256" key="5">
    <source>
        <dbReference type="ARBA" id="ARBA00022801"/>
    </source>
</evidence>
<dbReference type="Gene3D" id="1.10.3810.10">
    <property type="entry name" value="Biosynthetic peptidoglycan transglycosylase-like"/>
    <property type="match status" value="1"/>
</dbReference>
<keyword evidence="6" id="KW-0511">Multifunctional enzyme</keyword>
<dbReference type="InterPro" id="IPR001460">
    <property type="entry name" value="PCN-bd_Tpept"/>
</dbReference>
<dbReference type="Gene3D" id="3.40.710.10">
    <property type="entry name" value="DD-peptidase/beta-lactamase superfamily"/>
    <property type="match status" value="1"/>
</dbReference>
<dbReference type="PANTHER" id="PTHR32282">
    <property type="entry name" value="BINDING PROTEIN TRANSPEPTIDASE, PUTATIVE-RELATED"/>
    <property type="match status" value="1"/>
</dbReference>
<keyword evidence="13" id="KW-1185">Reference proteome</keyword>
<dbReference type="CDD" id="cd06577">
    <property type="entry name" value="PASTA_pknB"/>
    <property type="match status" value="1"/>
</dbReference>
<feature type="transmembrane region" description="Helical" evidence="10">
    <location>
        <begin position="16"/>
        <end position="36"/>
    </location>
</feature>
<evidence type="ECO:0000256" key="8">
    <source>
        <dbReference type="ARBA" id="ARBA00049902"/>
    </source>
</evidence>
<feature type="domain" description="PASTA" evidence="11">
    <location>
        <begin position="689"/>
        <end position="759"/>
    </location>
</feature>
<evidence type="ECO:0000256" key="6">
    <source>
        <dbReference type="ARBA" id="ARBA00023268"/>
    </source>
</evidence>
<dbReference type="Pfam" id="PF00905">
    <property type="entry name" value="Transpeptidase"/>
    <property type="match status" value="1"/>
</dbReference>
<dbReference type="PANTHER" id="PTHR32282:SF33">
    <property type="entry name" value="PEPTIDOGLYCAN GLYCOSYLTRANSFERASE"/>
    <property type="match status" value="1"/>
</dbReference>
<evidence type="ECO:0000256" key="2">
    <source>
        <dbReference type="ARBA" id="ARBA00022670"/>
    </source>
</evidence>
<keyword evidence="5" id="KW-0378">Hydrolase</keyword>